<reference evidence="2" key="1">
    <citation type="submission" date="2020-03" db="EMBL/GenBank/DDBJ databases">
        <title>Castanea mollissima Vanexum genome sequencing.</title>
        <authorList>
            <person name="Staton M."/>
        </authorList>
    </citation>
    <scope>NUCLEOTIDE SEQUENCE</scope>
    <source>
        <tissue evidence="2">Leaf</tissue>
    </source>
</reference>
<dbReference type="AlphaFoldDB" id="A0A8J4R3R1"/>
<feature type="region of interest" description="Disordered" evidence="1">
    <location>
        <begin position="23"/>
        <end position="69"/>
    </location>
</feature>
<evidence type="ECO:0000313" key="2">
    <source>
        <dbReference type="EMBL" id="KAF3964395.1"/>
    </source>
</evidence>
<name>A0A8J4R3R1_9ROSI</name>
<dbReference type="EMBL" id="JRKL02001371">
    <property type="protein sequence ID" value="KAF3964395.1"/>
    <property type="molecule type" value="Genomic_DNA"/>
</dbReference>
<proteinExistence type="predicted"/>
<keyword evidence="3" id="KW-1185">Reference proteome</keyword>
<feature type="compositionally biased region" description="Basic residues" evidence="1">
    <location>
        <begin position="30"/>
        <end position="41"/>
    </location>
</feature>
<protein>
    <submittedName>
        <fullName evidence="2">Uncharacterized protein</fullName>
    </submittedName>
</protein>
<accession>A0A8J4R3R1</accession>
<organism evidence="2 3">
    <name type="scientific">Castanea mollissima</name>
    <name type="common">Chinese chestnut</name>
    <dbReference type="NCBI Taxonomy" id="60419"/>
    <lineage>
        <taxon>Eukaryota</taxon>
        <taxon>Viridiplantae</taxon>
        <taxon>Streptophyta</taxon>
        <taxon>Embryophyta</taxon>
        <taxon>Tracheophyta</taxon>
        <taxon>Spermatophyta</taxon>
        <taxon>Magnoliopsida</taxon>
        <taxon>eudicotyledons</taxon>
        <taxon>Gunneridae</taxon>
        <taxon>Pentapetalae</taxon>
        <taxon>rosids</taxon>
        <taxon>fabids</taxon>
        <taxon>Fagales</taxon>
        <taxon>Fagaceae</taxon>
        <taxon>Castanea</taxon>
    </lineage>
</organism>
<evidence type="ECO:0000256" key="1">
    <source>
        <dbReference type="SAM" id="MobiDB-lite"/>
    </source>
</evidence>
<comment type="caution">
    <text evidence="2">The sequence shown here is derived from an EMBL/GenBank/DDBJ whole genome shotgun (WGS) entry which is preliminary data.</text>
</comment>
<sequence>MRPMAPTSTRCATIIELEKILSSQKDKTQKFHHNTEKKKKKPENFKKVQDSESNTIRTTQTSTGAITNG</sequence>
<dbReference type="Proteomes" id="UP000737018">
    <property type="component" value="Unassembled WGS sequence"/>
</dbReference>
<gene>
    <name evidence="2" type="ORF">CMV_011312</name>
</gene>
<feature type="compositionally biased region" description="Polar residues" evidence="1">
    <location>
        <begin position="51"/>
        <end position="69"/>
    </location>
</feature>
<evidence type="ECO:0000313" key="3">
    <source>
        <dbReference type="Proteomes" id="UP000737018"/>
    </source>
</evidence>